<organism evidence="1 2">
    <name type="scientific">Bordetella genomosp. 5</name>
    <dbReference type="NCBI Taxonomy" id="1395608"/>
    <lineage>
        <taxon>Bacteria</taxon>
        <taxon>Pseudomonadati</taxon>
        <taxon>Pseudomonadota</taxon>
        <taxon>Betaproteobacteria</taxon>
        <taxon>Burkholderiales</taxon>
        <taxon>Alcaligenaceae</taxon>
        <taxon>Bordetella</taxon>
    </lineage>
</organism>
<accession>A0A261TW85</accession>
<protein>
    <submittedName>
        <fullName evidence="1">Uncharacterized protein</fullName>
    </submittedName>
</protein>
<comment type="caution">
    <text evidence="1">The sequence shown here is derived from an EMBL/GenBank/DDBJ whole genome shotgun (WGS) entry which is preliminary data.</text>
</comment>
<dbReference type="AlphaFoldDB" id="A0A261TW85"/>
<gene>
    <name evidence="1" type="ORF">CAL25_05935</name>
</gene>
<proteinExistence type="predicted"/>
<dbReference type="Proteomes" id="UP000216913">
    <property type="component" value="Unassembled WGS sequence"/>
</dbReference>
<reference evidence="1 2" key="1">
    <citation type="submission" date="2017-05" db="EMBL/GenBank/DDBJ databases">
        <title>Complete and WGS of Bordetella genogroups.</title>
        <authorList>
            <person name="Spilker T."/>
            <person name="LiPuma J."/>
        </authorList>
    </citation>
    <scope>NUCLEOTIDE SEQUENCE [LARGE SCALE GENOMIC DNA]</scope>
    <source>
        <strain evidence="1 2">AU10456</strain>
    </source>
</reference>
<evidence type="ECO:0000313" key="2">
    <source>
        <dbReference type="Proteomes" id="UP000216913"/>
    </source>
</evidence>
<keyword evidence="2" id="KW-1185">Reference proteome</keyword>
<sequence>MVASYYELRGPNCQAMNPPHVRIITRPTLGALTIVRGEANTGGGGRCAYTSVPVSQLLYRAQRPGSETITWEVRYQDRGRKVERVSAQITVGAANPSGTTAP</sequence>
<dbReference type="EMBL" id="NEVP01000004">
    <property type="protein sequence ID" value="OZI53948.1"/>
    <property type="molecule type" value="Genomic_DNA"/>
</dbReference>
<name>A0A261TW85_9BORD</name>
<evidence type="ECO:0000313" key="1">
    <source>
        <dbReference type="EMBL" id="OZI53948.1"/>
    </source>
</evidence>